<keyword evidence="3 4" id="KW-0443">Lipid metabolism</keyword>
<dbReference type="InterPro" id="IPR050301">
    <property type="entry name" value="NTE"/>
</dbReference>
<accession>A0A917LNT7</accession>
<comment type="caution">
    <text evidence="4">Lacks conserved residue(s) required for the propagation of feature annotation.</text>
</comment>
<reference evidence="6" key="1">
    <citation type="journal article" date="2014" name="Int. J. Syst. Evol. Microbiol.">
        <title>Complete genome sequence of Corynebacterium casei LMG S-19264T (=DSM 44701T), isolated from a smear-ripened cheese.</title>
        <authorList>
            <consortium name="US DOE Joint Genome Institute (JGI-PGF)"/>
            <person name="Walter F."/>
            <person name="Albersmeier A."/>
            <person name="Kalinowski J."/>
            <person name="Ruckert C."/>
        </authorList>
    </citation>
    <scope>NUCLEOTIDE SEQUENCE</scope>
    <source>
        <strain evidence="6">CGMCC 1.12751</strain>
    </source>
</reference>
<dbReference type="CDD" id="cd07205">
    <property type="entry name" value="Pat_PNPLA6_PNPLA7_NTE1_like"/>
    <property type="match status" value="1"/>
</dbReference>
<protein>
    <submittedName>
        <fullName evidence="6">Esterase</fullName>
    </submittedName>
</protein>
<dbReference type="InterPro" id="IPR002641">
    <property type="entry name" value="PNPLA_dom"/>
</dbReference>
<evidence type="ECO:0000256" key="3">
    <source>
        <dbReference type="ARBA" id="ARBA00023098"/>
    </source>
</evidence>
<dbReference type="GO" id="GO:0016787">
    <property type="term" value="F:hydrolase activity"/>
    <property type="evidence" value="ECO:0007669"/>
    <property type="project" value="UniProtKB-UniRule"/>
</dbReference>
<dbReference type="PANTHER" id="PTHR14226:SF29">
    <property type="entry name" value="NEUROPATHY TARGET ESTERASE SWS"/>
    <property type="match status" value="1"/>
</dbReference>
<dbReference type="GO" id="GO:0016042">
    <property type="term" value="P:lipid catabolic process"/>
    <property type="evidence" value="ECO:0007669"/>
    <property type="project" value="UniProtKB-UniRule"/>
</dbReference>
<gene>
    <name evidence="6" type="ORF">GCM10010976_18450</name>
</gene>
<dbReference type="InterPro" id="IPR016035">
    <property type="entry name" value="Acyl_Trfase/lysoPLipase"/>
</dbReference>
<keyword evidence="1 4" id="KW-0378">Hydrolase</keyword>
<dbReference type="Proteomes" id="UP000625976">
    <property type="component" value="Unassembled WGS sequence"/>
</dbReference>
<comment type="caution">
    <text evidence="6">The sequence shown here is derived from an EMBL/GenBank/DDBJ whole genome shotgun (WGS) entry which is preliminary data.</text>
</comment>
<name>A0A917LNT7_9FLAO</name>
<evidence type="ECO:0000313" key="6">
    <source>
        <dbReference type="EMBL" id="GGG47356.1"/>
    </source>
</evidence>
<feature type="domain" description="PNPLA" evidence="5">
    <location>
        <begin position="23"/>
        <end position="183"/>
    </location>
</feature>
<dbReference type="PROSITE" id="PS51635">
    <property type="entry name" value="PNPLA"/>
    <property type="match status" value="1"/>
</dbReference>
<evidence type="ECO:0000313" key="7">
    <source>
        <dbReference type="Proteomes" id="UP000625976"/>
    </source>
</evidence>
<organism evidence="6 7">
    <name type="scientific">Bizionia arctica</name>
    <dbReference type="NCBI Taxonomy" id="1495645"/>
    <lineage>
        <taxon>Bacteria</taxon>
        <taxon>Pseudomonadati</taxon>
        <taxon>Bacteroidota</taxon>
        <taxon>Flavobacteriia</taxon>
        <taxon>Flavobacteriales</taxon>
        <taxon>Flavobacteriaceae</taxon>
        <taxon>Bizionia</taxon>
    </lineage>
</organism>
<evidence type="ECO:0000259" key="5">
    <source>
        <dbReference type="PROSITE" id="PS51635"/>
    </source>
</evidence>
<feature type="active site" description="Nucleophile" evidence="4">
    <location>
        <position position="56"/>
    </location>
</feature>
<sequence>MVVDTPTLQPPARVLKDRPAVALVLGGGAFHGMAHVGVIKVLEDAGIPIDLIVGTSAGSMVGALYADNPKIDSLIPLIKSTTAKDVFDFSLFRSSEGYVSGKKLQSYLNKQLRVTQIEDTQIPFVAVTTDLVKGETVALKAGPIAPSVNASCAIPGIFEPVKMYGSTFVDGGVLDNLPVNIAKEYNPEYIIEVKIMAFETTVDLKNHQDVIIRAYSVAANKANVELNSTADVLIAPNLKGIPLMSSKDNEKLYELGVNAAKEMLPGIKAELQKRGILK</sequence>
<proteinExistence type="predicted"/>
<dbReference type="EMBL" id="BMFQ01000002">
    <property type="protein sequence ID" value="GGG47356.1"/>
    <property type="molecule type" value="Genomic_DNA"/>
</dbReference>
<dbReference type="Pfam" id="PF01734">
    <property type="entry name" value="Patatin"/>
    <property type="match status" value="1"/>
</dbReference>
<dbReference type="PANTHER" id="PTHR14226">
    <property type="entry name" value="NEUROPATHY TARGET ESTERASE/SWISS CHEESE D.MELANOGASTER"/>
    <property type="match status" value="1"/>
</dbReference>
<dbReference type="SUPFAM" id="SSF52151">
    <property type="entry name" value="FabD/lysophospholipase-like"/>
    <property type="match status" value="1"/>
</dbReference>
<feature type="active site" description="Proton acceptor" evidence="4">
    <location>
        <position position="170"/>
    </location>
</feature>
<evidence type="ECO:0000256" key="2">
    <source>
        <dbReference type="ARBA" id="ARBA00022963"/>
    </source>
</evidence>
<feature type="short sequence motif" description="GXSXG" evidence="4">
    <location>
        <begin position="54"/>
        <end position="58"/>
    </location>
</feature>
<dbReference type="AlphaFoldDB" id="A0A917LNT7"/>
<reference evidence="6" key="2">
    <citation type="submission" date="2020-09" db="EMBL/GenBank/DDBJ databases">
        <authorList>
            <person name="Sun Q."/>
            <person name="Zhou Y."/>
        </authorList>
    </citation>
    <scope>NUCLEOTIDE SEQUENCE</scope>
    <source>
        <strain evidence="6">CGMCC 1.12751</strain>
    </source>
</reference>
<feature type="short sequence motif" description="DGA/G" evidence="4">
    <location>
        <begin position="170"/>
        <end position="172"/>
    </location>
</feature>
<evidence type="ECO:0000256" key="4">
    <source>
        <dbReference type="PROSITE-ProRule" id="PRU01161"/>
    </source>
</evidence>
<keyword evidence="7" id="KW-1185">Reference proteome</keyword>
<dbReference type="Gene3D" id="3.40.1090.10">
    <property type="entry name" value="Cytosolic phospholipase A2 catalytic domain"/>
    <property type="match status" value="2"/>
</dbReference>
<evidence type="ECO:0000256" key="1">
    <source>
        <dbReference type="ARBA" id="ARBA00022801"/>
    </source>
</evidence>
<keyword evidence="2 4" id="KW-0442">Lipid degradation</keyword>